<proteinExistence type="predicted"/>
<comment type="caution">
    <text evidence="3">The sequence shown here is derived from an EMBL/GenBank/DDBJ whole genome shotgun (WGS) entry which is preliminary data.</text>
</comment>
<dbReference type="Proteomes" id="UP001597145">
    <property type="component" value="Unassembled WGS sequence"/>
</dbReference>
<gene>
    <name evidence="3" type="ORF">ACFSCY_17095</name>
</gene>
<evidence type="ECO:0000256" key="1">
    <source>
        <dbReference type="SAM" id="MobiDB-lite"/>
    </source>
</evidence>
<dbReference type="RefSeq" id="WP_379659807.1">
    <property type="nucleotide sequence ID" value="NZ_JBHUCP010000010.1"/>
</dbReference>
<keyword evidence="2" id="KW-0472">Membrane</keyword>
<name>A0ABW4FQ56_9PSEU</name>
<keyword evidence="4" id="KW-1185">Reference proteome</keyword>
<evidence type="ECO:0000313" key="4">
    <source>
        <dbReference type="Proteomes" id="UP001597145"/>
    </source>
</evidence>
<keyword evidence="2" id="KW-1133">Transmembrane helix</keyword>
<dbReference type="EMBL" id="JBHUCP010000010">
    <property type="protein sequence ID" value="MFD1531157.1"/>
    <property type="molecule type" value="Genomic_DNA"/>
</dbReference>
<keyword evidence="2" id="KW-0812">Transmembrane</keyword>
<evidence type="ECO:0000256" key="2">
    <source>
        <dbReference type="SAM" id="Phobius"/>
    </source>
</evidence>
<feature type="transmembrane region" description="Helical" evidence="2">
    <location>
        <begin position="35"/>
        <end position="53"/>
    </location>
</feature>
<sequence>AAPRRAPSTARPVTPRPHRPPRAVARTVVARTWKWVLSIVVLTAVILIEVALLRDEIARDIQVVMDAGRSGPTASDIPALPPVVPPAPTSAGPVTAVNLRGVEACTPGQSCAVRVQVLLQPQPEPQTVTWDFTVVDRCTGETTTAPGGTVTVPLGGDRADAVGTVAVPPGDALAVLVLTRAPAIAASSALPVPADGACGPHPAEPPG</sequence>
<feature type="non-terminal residue" evidence="3">
    <location>
        <position position="1"/>
    </location>
</feature>
<feature type="region of interest" description="Disordered" evidence="1">
    <location>
        <begin position="1"/>
        <end position="21"/>
    </location>
</feature>
<evidence type="ECO:0000313" key="3">
    <source>
        <dbReference type="EMBL" id="MFD1531157.1"/>
    </source>
</evidence>
<organism evidence="3 4">
    <name type="scientific">Pseudonocardia aurantiaca</name>
    <dbReference type="NCBI Taxonomy" id="75290"/>
    <lineage>
        <taxon>Bacteria</taxon>
        <taxon>Bacillati</taxon>
        <taxon>Actinomycetota</taxon>
        <taxon>Actinomycetes</taxon>
        <taxon>Pseudonocardiales</taxon>
        <taxon>Pseudonocardiaceae</taxon>
        <taxon>Pseudonocardia</taxon>
    </lineage>
</organism>
<accession>A0ABW4FQ56</accession>
<protein>
    <submittedName>
        <fullName evidence="3">Uncharacterized protein</fullName>
    </submittedName>
</protein>
<feature type="compositionally biased region" description="Low complexity" evidence="1">
    <location>
        <begin position="1"/>
        <end position="13"/>
    </location>
</feature>
<reference evidence="4" key="1">
    <citation type="journal article" date="2019" name="Int. J. Syst. Evol. Microbiol.">
        <title>The Global Catalogue of Microorganisms (GCM) 10K type strain sequencing project: providing services to taxonomists for standard genome sequencing and annotation.</title>
        <authorList>
            <consortium name="The Broad Institute Genomics Platform"/>
            <consortium name="The Broad Institute Genome Sequencing Center for Infectious Disease"/>
            <person name="Wu L."/>
            <person name="Ma J."/>
        </authorList>
    </citation>
    <scope>NUCLEOTIDE SEQUENCE [LARGE SCALE GENOMIC DNA]</scope>
    <source>
        <strain evidence="4">JCM 12165</strain>
    </source>
</reference>